<dbReference type="SUPFAM" id="SSF55797">
    <property type="entry name" value="PR-1-like"/>
    <property type="match status" value="1"/>
</dbReference>
<dbReference type="Gene3D" id="3.40.33.10">
    <property type="entry name" value="CAP"/>
    <property type="match status" value="1"/>
</dbReference>
<feature type="chain" id="PRO_5021023165" evidence="1">
    <location>
        <begin position="26"/>
        <end position="256"/>
    </location>
</feature>
<proteinExistence type="predicted"/>
<dbReference type="PANTHER" id="PTHR31157">
    <property type="entry name" value="SCP DOMAIN-CONTAINING PROTEIN"/>
    <property type="match status" value="1"/>
</dbReference>
<keyword evidence="4" id="KW-1185">Reference proteome</keyword>
<evidence type="ECO:0000313" key="4">
    <source>
        <dbReference type="Proteomes" id="UP000295210"/>
    </source>
</evidence>
<feature type="domain" description="SCP" evidence="2">
    <location>
        <begin position="37"/>
        <end position="146"/>
    </location>
</feature>
<reference evidence="3 4" key="1">
    <citation type="submission" date="2019-03" db="EMBL/GenBank/DDBJ databases">
        <title>Genomic Encyclopedia of Type Strains, Phase IV (KMG-IV): sequencing the most valuable type-strain genomes for metagenomic binning, comparative biology and taxonomic classification.</title>
        <authorList>
            <person name="Goeker M."/>
        </authorList>
    </citation>
    <scope>NUCLEOTIDE SEQUENCE [LARGE SCALE GENOMIC DNA]</scope>
    <source>
        <strain evidence="3 4">DSM 103428</strain>
    </source>
</reference>
<dbReference type="EMBL" id="SMGK01000001">
    <property type="protein sequence ID" value="TCK76018.1"/>
    <property type="molecule type" value="Genomic_DNA"/>
</dbReference>
<dbReference type="PANTHER" id="PTHR31157:SF1">
    <property type="entry name" value="SCP DOMAIN-CONTAINING PROTEIN"/>
    <property type="match status" value="1"/>
</dbReference>
<dbReference type="Proteomes" id="UP000295210">
    <property type="component" value="Unassembled WGS sequence"/>
</dbReference>
<protein>
    <submittedName>
        <fullName evidence="3">Uncharacterized protein YkwD</fullName>
    </submittedName>
</protein>
<gene>
    <name evidence="3" type="ORF">C7378_1023</name>
</gene>
<dbReference type="RefSeq" id="WP_131992529.1">
    <property type="nucleotide sequence ID" value="NZ_SMGK01000001.1"/>
</dbReference>
<evidence type="ECO:0000313" key="3">
    <source>
        <dbReference type="EMBL" id="TCK76018.1"/>
    </source>
</evidence>
<dbReference type="OrthoDB" id="9783944at2"/>
<dbReference type="InterPro" id="IPR014044">
    <property type="entry name" value="CAP_dom"/>
</dbReference>
<evidence type="ECO:0000259" key="2">
    <source>
        <dbReference type="Pfam" id="PF00188"/>
    </source>
</evidence>
<dbReference type="CDD" id="cd05379">
    <property type="entry name" value="CAP_bacterial"/>
    <property type="match status" value="1"/>
</dbReference>
<keyword evidence="1" id="KW-0732">Signal</keyword>
<name>A0A4R1LC01_9BACT</name>
<organism evidence="3 4">
    <name type="scientific">Acidipila rosea</name>
    <dbReference type="NCBI Taxonomy" id="768535"/>
    <lineage>
        <taxon>Bacteria</taxon>
        <taxon>Pseudomonadati</taxon>
        <taxon>Acidobacteriota</taxon>
        <taxon>Terriglobia</taxon>
        <taxon>Terriglobales</taxon>
        <taxon>Acidobacteriaceae</taxon>
        <taxon>Acidipila</taxon>
    </lineage>
</organism>
<dbReference type="Pfam" id="PF00188">
    <property type="entry name" value="CAP"/>
    <property type="match status" value="1"/>
</dbReference>
<dbReference type="AlphaFoldDB" id="A0A4R1LC01"/>
<evidence type="ECO:0000256" key="1">
    <source>
        <dbReference type="SAM" id="SignalP"/>
    </source>
</evidence>
<feature type="signal peptide" evidence="1">
    <location>
        <begin position="1"/>
        <end position="25"/>
    </location>
</feature>
<dbReference type="InterPro" id="IPR035940">
    <property type="entry name" value="CAP_sf"/>
</dbReference>
<accession>A0A4R1LC01</accession>
<sequence>MNARRVLTIAVLGITALLVNVAALAQISPPPQEKQILDLTNRDRAAQGLTPLAWDSSLAEAARKHVQIMVQYGQLSHQYPGEPALVVRAGQAGAHFSAVAENVAEGPTPAAIEQEWMHSTPHRTNILDPQMNHLGVAIAARDGQLYAVEDFSSAVASLSPSEVEQRVGGLLRERGIEPSGPTAEARKDCAMESGSAGPSHPLSIMRWESSNINALPPQLIQQLGNGKLKTAAVGACSSTSRPNQGFTTYRVAVLLY</sequence>
<comment type="caution">
    <text evidence="3">The sequence shown here is derived from an EMBL/GenBank/DDBJ whole genome shotgun (WGS) entry which is preliminary data.</text>
</comment>